<dbReference type="PANTHER" id="PTHR45023:SF4">
    <property type="entry name" value="GLYCINE-RICH PROTEIN-RELATED"/>
    <property type="match status" value="1"/>
</dbReference>
<organism evidence="2 3">
    <name type="scientific">Microthlaspi erraticum</name>
    <dbReference type="NCBI Taxonomy" id="1685480"/>
    <lineage>
        <taxon>Eukaryota</taxon>
        <taxon>Viridiplantae</taxon>
        <taxon>Streptophyta</taxon>
        <taxon>Embryophyta</taxon>
        <taxon>Tracheophyta</taxon>
        <taxon>Spermatophyta</taxon>
        <taxon>Magnoliopsida</taxon>
        <taxon>eudicotyledons</taxon>
        <taxon>Gunneridae</taxon>
        <taxon>Pentapetalae</taxon>
        <taxon>rosids</taxon>
        <taxon>malvids</taxon>
        <taxon>Brassicales</taxon>
        <taxon>Brassicaceae</taxon>
        <taxon>Coluteocarpeae</taxon>
        <taxon>Microthlaspi</taxon>
    </lineage>
</organism>
<evidence type="ECO:0000313" key="3">
    <source>
        <dbReference type="Proteomes" id="UP000467841"/>
    </source>
</evidence>
<proteinExistence type="predicted"/>
<dbReference type="OrthoDB" id="70182at2759"/>
<protein>
    <recommendedName>
        <fullName evidence="4">No apical meristem-associated C-terminal domain-containing protein</fullName>
    </recommendedName>
</protein>
<dbReference type="PANTHER" id="PTHR45023">
    <property type="match status" value="1"/>
</dbReference>
<sequence length="303" mass="34188">MNLYSQPTNYTALLNSQQDPQSFSFESHEPSVQLGSSQLPVFGTQYGEGSSLDGDTPSEPKERNAWNPPDDHLLISAWLNTSKDPITSNEQKLQAFWTRISVYVTANAKAAGRTMKREPTHYKNRWQKISGLVTKFSGAYAAATRERASGENDVDVLKKAHQIFYKIHKKKFILEYAWSQLRHDQKWCELSTSKTDSDSKRRKFDDGSNSATSSAADEAQTRPPGVKAAKAKAKKSVEEGKNDVELRTIMEIKNKDYEMKKKDNEMKDTLADKKILDSLIAKTEPLSEAEEALKEKLISLIYS</sequence>
<feature type="region of interest" description="Disordered" evidence="1">
    <location>
        <begin position="196"/>
        <end position="234"/>
    </location>
</feature>
<evidence type="ECO:0000313" key="2">
    <source>
        <dbReference type="EMBL" id="CAA7039290.1"/>
    </source>
</evidence>
<keyword evidence="3" id="KW-1185">Reference proteome</keyword>
<evidence type="ECO:0008006" key="4">
    <source>
        <dbReference type="Google" id="ProtNLM"/>
    </source>
</evidence>
<dbReference type="Proteomes" id="UP000467841">
    <property type="component" value="Unassembled WGS sequence"/>
</dbReference>
<dbReference type="EMBL" id="CACVBM020001207">
    <property type="protein sequence ID" value="CAA7039290.1"/>
    <property type="molecule type" value="Genomic_DNA"/>
</dbReference>
<gene>
    <name evidence="2" type="ORF">MERR_LOCUS26525</name>
</gene>
<accession>A0A6D2J811</accession>
<feature type="compositionally biased region" description="Basic and acidic residues" evidence="1">
    <location>
        <begin position="196"/>
        <end position="206"/>
    </location>
</feature>
<dbReference type="AlphaFoldDB" id="A0A6D2J811"/>
<feature type="compositionally biased region" description="Basic and acidic residues" evidence="1">
    <location>
        <begin position="58"/>
        <end position="67"/>
    </location>
</feature>
<name>A0A6D2J811_9BRAS</name>
<reference evidence="2" key="1">
    <citation type="submission" date="2020-01" db="EMBL/GenBank/DDBJ databases">
        <authorList>
            <person name="Mishra B."/>
        </authorList>
    </citation>
    <scope>NUCLEOTIDE SEQUENCE [LARGE SCALE GENOMIC DNA]</scope>
</reference>
<evidence type="ECO:0000256" key="1">
    <source>
        <dbReference type="SAM" id="MobiDB-lite"/>
    </source>
</evidence>
<feature type="region of interest" description="Disordered" evidence="1">
    <location>
        <begin position="17"/>
        <end position="67"/>
    </location>
</feature>
<comment type="caution">
    <text evidence="2">The sequence shown here is derived from an EMBL/GenBank/DDBJ whole genome shotgun (WGS) entry which is preliminary data.</text>
</comment>